<dbReference type="RefSeq" id="WP_200235982.1">
    <property type="nucleotide sequence ID" value="NZ_NRRV01000016.1"/>
</dbReference>
<dbReference type="InterPro" id="IPR005623">
    <property type="entry name" value="Chaperone_NapD_NO3_reduct"/>
</dbReference>
<keyword evidence="3 4" id="KW-0143">Chaperone</keyword>
<comment type="similarity">
    <text evidence="4">Belongs to the NapD family.</text>
</comment>
<name>A0ABS1CHC0_9GAMM</name>
<evidence type="ECO:0000256" key="3">
    <source>
        <dbReference type="ARBA" id="ARBA00023186"/>
    </source>
</evidence>
<dbReference type="Proteomes" id="UP000748752">
    <property type="component" value="Unassembled WGS sequence"/>
</dbReference>
<organism evidence="5 6">
    <name type="scientific">Thiohalocapsa halophila</name>
    <dbReference type="NCBI Taxonomy" id="69359"/>
    <lineage>
        <taxon>Bacteria</taxon>
        <taxon>Pseudomonadati</taxon>
        <taxon>Pseudomonadota</taxon>
        <taxon>Gammaproteobacteria</taxon>
        <taxon>Chromatiales</taxon>
        <taxon>Chromatiaceae</taxon>
        <taxon>Thiohalocapsa</taxon>
    </lineage>
</organism>
<evidence type="ECO:0000256" key="2">
    <source>
        <dbReference type="ARBA" id="ARBA00022490"/>
    </source>
</evidence>
<dbReference type="Gene3D" id="3.30.70.920">
    <property type="match status" value="1"/>
</dbReference>
<keyword evidence="6" id="KW-1185">Reference proteome</keyword>
<dbReference type="PANTHER" id="PTHR38603:SF1">
    <property type="entry name" value="CHAPERONE NAPD"/>
    <property type="match status" value="1"/>
</dbReference>
<dbReference type="EMBL" id="NRRV01000016">
    <property type="protein sequence ID" value="MBK1630776.1"/>
    <property type="molecule type" value="Genomic_DNA"/>
</dbReference>
<reference evidence="5 6" key="1">
    <citation type="journal article" date="2020" name="Microorganisms">
        <title>Osmotic Adaptation and Compatible Solute Biosynthesis of Phototrophic Bacteria as Revealed from Genome Analyses.</title>
        <authorList>
            <person name="Imhoff J.F."/>
            <person name="Rahn T."/>
            <person name="Kunzel S."/>
            <person name="Keller A."/>
            <person name="Neulinger S.C."/>
        </authorList>
    </citation>
    <scope>NUCLEOTIDE SEQUENCE [LARGE SCALE GENOMIC DNA]</scope>
    <source>
        <strain evidence="5 6">DSM 6210</strain>
    </source>
</reference>
<dbReference type="Pfam" id="PF03927">
    <property type="entry name" value="NapD"/>
    <property type="match status" value="1"/>
</dbReference>
<protein>
    <recommendedName>
        <fullName evidence="4">Chaperone NapD</fullName>
    </recommendedName>
    <alternativeName>
        <fullName evidence="4">NapA signal peptide-binding chaperone NapD</fullName>
    </alternativeName>
</protein>
<gene>
    <name evidence="4" type="primary">napD</name>
    <name evidence="5" type="ORF">CKO31_08475</name>
</gene>
<accession>A0ABS1CHC0</accession>
<evidence type="ECO:0000256" key="1">
    <source>
        <dbReference type="ARBA" id="ARBA00004496"/>
    </source>
</evidence>
<dbReference type="HAMAP" id="MF_02200">
    <property type="entry name" value="NapD"/>
    <property type="match status" value="1"/>
</dbReference>
<comment type="subcellular location">
    <subcellularLocation>
        <location evidence="1 4">Cytoplasm</location>
    </subcellularLocation>
</comment>
<keyword evidence="2 4" id="KW-0963">Cytoplasm</keyword>
<sequence>MNICSCVVHTHPDTGAEVAPRLAALPGVEVHAGMEADKLVVTIEDAGDSLAADTLGALTRVPGVINAVLIYHYGGDDAAHPAA</sequence>
<proteinExistence type="inferred from homology"/>
<evidence type="ECO:0000256" key="4">
    <source>
        <dbReference type="HAMAP-Rule" id="MF_02200"/>
    </source>
</evidence>
<dbReference type="PANTHER" id="PTHR38603">
    <property type="entry name" value="CHAPERONE NAPD"/>
    <property type="match status" value="1"/>
</dbReference>
<comment type="subunit">
    <text evidence="4">Interacts with the cytoplasmic NapA precursor.</text>
</comment>
<comment type="caution">
    <text evidence="5">The sequence shown here is derived from an EMBL/GenBank/DDBJ whole genome shotgun (WGS) entry which is preliminary data.</text>
</comment>
<evidence type="ECO:0000313" key="6">
    <source>
        <dbReference type="Proteomes" id="UP000748752"/>
    </source>
</evidence>
<evidence type="ECO:0000313" key="5">
    <source>
        <dbReference type="EMBL" id="MBK1630776.1"/>
    </source>
</evidence>
<comment type="function">
    <text evidence="4">Chaperone for NapA, the catalytic subunit of the periplasmic nitrate reductase. It binds directly and specifically to the twin-arginine signal peptide of NapA, preventing premature interaction with the Tat translocase and premature export.</text>
</comment>